<evidence type="ECO:0000259" key="7">
    <source>
        <dbReference type="Pfam" id="PF02932"/>
    </source>
</evidence>
<dbReference type="InterPro" id="IPR036734">
    <property type="entry name" value="Neur_chan_lig-bd_sf"/>
</dbReference>
<evidence type="ECO:0000313" key="9">
    <source>
        <dbReference type="WBParaSite" id="PSAMB.scaffold5208size12314.g26084.t1"/>
    </source>
</evidence>
<feature type="domain" description="Neurotransmitter-gated ion-channel ligand-binding" evidence="6">
    <location>
        <begin position="27"/>
        <end position="251"/>
    </location>
</feature>
<protein>
    <submittedName>
        <fullName evidence="9">Uncharacterized protein</fullName>
    </submittedName>
</protein>
<keyword evidence="5" id="KW-0407">Ion channel</keyword>
<name>A0A914WS95_9BILA</name>
<evidence type="ECO:0000256" key="5">
    <source>
        <dbReference type="RuleBase" id="RU000687"/>
    </source>
</evidence>
<dbReference type="Pfam" id="PF02932">
    <property type="entry name" value="Neur_chan_memb"/>
    <property type="match status" value="1"/>
</dbReference>
<accession>A0A914WS95</accession>
<keyword evidence="5" id="KW-0732">Signal</keyword>
<dbReference type="CDD" id="cd19051">
    <property type="entry name" value="LGIC_TM_cation"/>
    <property type="match status" value="1"/>
</dbReference>
<dbReference type="PROSITE" id="PS00236">
    <property type="entry name" value="NEUROTR_ION_CHANNEL"/>
    <property type="match status" value="1"/>
</dbReference>
<dbReference type="Gene3D" id="1.20.58.390">
    <property type="entry name" value="Neurotransmitter-gated ion-channel transmembrane domain"/>
    <property type="match status" value="1"/>
</dbReference>
<reference evidence="9" key="1">
    <citation type="submission" date="2022-11" db="UniProtKB">
        <authorList>
            <consortium name="WormBaseParasite"/>
        </authorList>
    </citation>
    <scope>IDENTIFICATION</scope>
</reference>
<evidence type="ECO:0000259" key="6">
    <source>
        <dbReference type="Pfam" id="PF02931"/>
    </source>
</evidence>
<feature type="signal peptide" evidence="5">
    <location>
        <begin position="1"/>
        <end position="21"/>
    </location>
</feature>
<evidence type="ECO:0000256" key="2">
    <source>
        <dbReference type="ARBA" id="ARBA00022692"/>
    </source>
</evidence>
<dbReference type="CDD" id="cd18989">
    <property type="entry name" value="LGIC_ECD_cation"/>
    <property type="match status" value="1"/>
</dbReference>
<feature type="chain" id="PRO_5038161538" evidence="5">
    <location>
        <begin position="22"/>
        <end position="468"/>
    </location>
</feature>
<dbReference type="PRINTS" id="PR00252">
    <property type="entry name" value="NRIONCHANNEL"/>
</dbReference>
<dbReference type="AlphaFoldDB" id="A0A914WS95"/>
<dbReference type="InterPro" id="IPR006029">
    <property type="entry name" value="Neurotrans-gated_channel_TM"/>
</dbReference>
<dbReference type="InterPro" id="IPR006202">
    <property type="entry name" value="Neur_chan_lig-bd"/>
</dbReference>
<keyword evidence="5" id="KW-0813">Transport</keyword>
<dbReference type="GO" id="GO:0016020">
    <property type="term" value="C:membrane"/>
    <property type="evidence" value="ECO:0007669"/>
    <property type="project" value="UniProtKB-SubCell"/>
</dbReference>
<dbReference type="Proteomes" id="UP000887566">
    <property type="component" value="Unplaced"/>
</dbReference>
<dbReference type="InterPro" id="IPR018000">
    <property type="entry name" value="Neurotransmitter_ion_chnl_CS"/>
</dbReference>
<feature type="transmembrane region" description="Helical" evidence="5">
    <location>
        <begin position="253"/>
        <end position="275"/>
    </location>
</feature>
<dbReference type="WBParaSite" id="PSAMB.scaffold5208size12314.g26084.t1">
    <property type="protein sequence ID" value="PSAMB.scaffold5208size12314.g26084.t1"/>
    <property type="gene ID" value="PSAMB.scaffold5208size12314.g26084"/>
</dbReference>
<feature type="transmembrane region" description="Helical" evidence="5">
    <location>
        <begin position="287"/>
        <end position="305"/>
    </location>
</feature>
<keyword evidence="2 5" id="KW-0812">Transmembrane</keyword>
<evidence type="ECO:0000256" key="1">
    <source>
        <dbReference type="ARBA" id="ARBA00004141"/>
    </source>
</evidence>
<dbReference type="PANTHER" id="PTHR18945">
    <property type="entry name" value="NEUROTRANSMITTER GATED ION CHANNEL"/>
    <property type="match status" value="1"/>
</dbReference>
<dbReference type="SUPFAM" id="SSF63712">
    <property type="entry name" value="Nicotinic receptor ligand binding domain-like"/>
    <property type="match status" value="1"/>
</dbReference>
<proteinExistence type="inferred from homology"/>
<evidence type="ECO:0000256" key="3">
    <source>
        <dbReference type="ARBA" id="ARBA00022989"/>
    </source>
</evidence>
<dbReference type="SUPFAM" id="SSF90112">
    <property type="entry name" value="Neurotransmitter-gated ion-channel transmembrane pore"/>
    <property type="match status" value="1"/>
</dbReference>
<organism evidence="8 9">
    <name type="scientific">Plectus sambesii</name>
    <dbReference type="NCBI Taxonomy" id="2011161"/>
    <lineage>
        <taxon>Eukaryota</taxon>
        <taxon>Metazoa</taxon>
        <taxon>Ecdysozoa</taxon>
        <taxon>Nematoda</taxon>
        <taxon>Chromadorea</taxon>
        <taxon>Plectida</taxon>
        <taxon>Plectina</taxon>
        <taxon>Plectoidea</taxon>
        <taxon>Plectidae</taxon>
        <taxon>Plectus</taxon>
    </lineage>
</organism>
<dbReference type="Pfam" id="PF02931">
    <property type="entry name" value="Neur_chan_LBD"/>
    <property type="match status" value="1"/>
</dbReference>
<dbReference type="GO" id="GO:0004888">
    <property type="term" value="F:transmembrane signaling receptor activity"/>
    <property type="evidence" value="ECO:0007669"/>
    <property type="project" value="InterPro"/>
</dbReference>
<dbReference type="InterPro" id="IPR038050">
    <property type="entry name" value="Neuro_actylchol_rec"/>
</dbReference>
<comment type="subcellular location">
    <subcellularLocation>
        <location evidence="1">Membrane</location>
        <topology evidence="1">Multi-pass membrane protein</topology>
    </subcellularLocation>
</comment>
<feature type="domain" description="Neurotransmitter-gated ion-channel transmembrane" evidence="7">
    <location>
        <begin position="258"/>
        <end position="467"/>
    </location>
</feature>
<evidence type="ECO:0000256" key="4">
    <source>
        <dbReference type="ARBA" id="ARBA00023136"/>
    </source>
</evidence>
<comment type="similarity">
    <text evidence="5">Belongs to the ligand-gated ion channel (TC 1.A.9) family.</text>
</comment>
<feature type="transmembrane region" description="Helical" evidence="5">
    <location>
        <begin position="317"/>
        <end position="342"/>
    </location>
</feature>
<sequence length="468" mass="54376">MWRITWSALLFASLLPGLIDSNTNAERELMEALLQNYSTTTRPVFDVTKPVRVVVYPTIYGMVDLDEIAESLTLMIWQGYRWTDEFLEWNNRSDEFFTSKESKNLSMINVPINQIWTPDVVVFNALDRTDIIERDQLIAKIYKNGTVLVSIPQVIPFRCRFMIEYFPFDTQNCTLVYGSWALTKDEIVVSTELNATVTDLSRIVLQAHSEWDILSLTNEHRLTDYMDEIASLDVGNIFSELHMTLTMKRKPAYYIYVLIIPTFVLTQINNMGMFVPHNAMSEREEKVTLGLLTLMTMAVILNIAADQVPRSAKGLPLLGWFVMFSILISALAILITVGLLWWHEYTVLNKVTPPKWLMWLYREKYKRTSKKQENEEKIMHHPNYLKLHSIESTVEHENRTPDLLQSTQLRDLIDTLRTQISRHEARIRAKELDADIDEIWVRLFRKIDATLLAIFFVGNILGSVLIFV</sequence>
<dbReference type="InterPro" id="IPR036719">
    <property type="entry name" value="Neuro-gated_channel_TM_sf"/>
</dbReference>
<dbReference type="FunFam" id="2.70.170.10:FF:000028">
    <property type="entry name" value="AcetylCholine Receptor"/>
    <property type="match status" value="1"/>
</dbReference>
<dbReference type="InterPro" id="IPR006201">
    <property type="entry name" value="Neur_channel"/>
</dbReference>
<dbReference type="Gene3D" id="2.70.170.10">
    <property type="entry name" value="Neurotransmitter-gated ion-channel ligand-binding domain"/>
    <property type="match status" value="1"/>
</dbReference>
<keyword evidence="8" id="KW-1185">Reference proteome</keyword>
<keyword evidence="4 5" id="KW-0472">Membrane</keyword>
<keyword evidence="3 5" id="KW-1133">Transmembrane helix</keyword>
<keyword evidence="5" id="KW-0406">Ion transport</keyword>
<dbReference type="GO" id="GO:0005230">
    <property type="term" value="F:extracellular ligand-gated monoatomic ion channel activity"/>
    <property type="evidence" value="ECO:0007669"/>
    <property type="project" value="InterPro"/>
</dbReference>
<evidence type="ECO:0000313" key="8">
    <source>
        <dbReference type="Proteomes" id="UP000887566"/>
    </source>
</evidence>
<feature type="transmembrane region" description="Helical" evidence="5">
    <location>
        <begin position="449"/>
        <end position="467"/>
    </location>
</feature>